<accession>A0AAD5M0F0</accession>
<protein>
    <submittedName>
        <fullName evidence="1">Uncharacterized protein</fullName>
    </submittedName>
</protein>
<gene>
    <name evidence="1" type="ORF">KIN20_002850</name>
</gene>
<keyword evidence="2" id="KW-1185">Reference proteome</keyword>
<proteinExistence type="predicted"/>
<organism evidence="1 2">
    <name type="scientific">Parelaphostrongylus tenuis</name>
    <name type="common">Meningeal worm</name>
    <dbReference type="NCBI Taxonomy" id="148309"/>
    <lineage>
        <taxon>Eukaryota</taxon>
        <taxon>Metazoa</taxon>
        <taxon>Ecdysozoa</taxon>
        <taxon>Nematoda</taxon>
        <taxon>Chromadorea</taxon>
        <taxon>Rhabditida</taxon>
        <taxon>Rhabditina</taxon>
        <taxon>Rhabditomorpha</taxon>
        <taxon>Strongyloidea</taxon>
        <taxon>Metastrongylidae</taxon>
        <taxon>Parelaphostrongylus</taxon>
    </lineage>
</organism>
<evidence type="ECO:0000313" key="1">
    <source>
        <dbReference type="EMBL" id="KAJ1347718.1"/>
    </source>
</evidence>
<dbReference type="AlphaFoldDB" id="A0AAD5M0F0"/>
<name>A0AAD5M0F0_PARTN</name>
<dbReference type="Proteomes" id="UP001196413">
    <property type="component" value="Unassembled WGS sequence"/>
</dbReference>
<reference evidence="1" key="1">
    <citation type="submission" date="2021-06" db="EMBL/GenBank/DDBJ databases">
        <title>Parelaphostrongylus tenuis whole genome reference sequence.</title>
        <authorList>
            <person name="Garwood T.J."/>
            <person name="Larsen P.A."/>
            <person name="Fountain-Jones N.M."/>
            <person name="Garbe J.R."/>
            <person name="Macchietto M.G."/>
            <person name="Kania S.A."/>
            <person name="Gerhold R.W."/>
            <person name="Richards J.E."/>
            <person name="Wolf T.M."/>
        </authorList>
    </citation>
    <scope>NUCLEOTIDE SEQUENCE</scope>
    <source>
        <strain evidence="1">MNPRO001-30</strain>
        <tissue evidence="1">Meninges</tissue>
    </source>
</reference>
<comment type="caution">
    <text evidence="1">The sequence shown here is derived from an EMBL/GenBank/DDBJ whole genome shotgun (WGS) entry which is preliminary data.</text>
</comment>
<evidence type="ECO:0000313" key="2">
    <source>
        <dbReference type="Proteomes" id="UP001196413"/>
    </source>
</evidence>
<sequence>MELKPSIVVCPETGNPVKKSHNDVVTVGEVLLMAQTETKTDGGVDGVQASTAQLTQPIVVAGLREQYTVQLSTSVGKNSACPYVSTTQQITLVALALTSGRIDGKNFESKDFRCAPILCQLLVRIDHSQKGSMFGCDVDFIRLDYAILCELCCRQKNDYGYLTAFVLYPVSSKEQNLSPDSIRRCQVRDSILEG</sequence>
<dbReference type="EMBL" id="JAHQIW010000370">
    <property type="protein sequence ID" value="KAJ1347718.1"/>
    <property type="molecule type" value="Genomic_DNA"/>
</dbReference>